<dbReference type="InterPro" id="IPR013785">
    <property type="entry name" value="Aldolase_TIM"/>
</dbReference>
<evidence type="ECO:0000256" key="5">
    <source>
        <dbReference type="ARBA" id="ARBA00022490"/>
    </source>
</evidence>
<comment type="caution">
    <text evidence="10">The sequence shown here is derived from an EMBL/GenBank/DDBJ whole genome shotgun (WGS) entry which is preliminary data.</text>
</comment>
<evidence type="ECO:0000256" key="4">
    <source>
        <dbReference type="ARBA" id="ARBA00022432"/>
    </source>
</evidence>
<sequence length="249" mass="26559">MRQMIMGNWKMHGLRGRGSELATEIADSISPVVAQRDVVLAPPFTLTALIAPILQSTGIGLGAQDCHAEAEGAFTGDISAPMLADLGVRHVLLGHSERREHHHEDNTLIRRKAVTAQRFGLCPVICVGESATQKRDGRAEAWLTRQIVECLPRTFQGIVAYEPIWAIGTGKAATEQDIKSRMTLIHEVLRRHLETDDKTPRVLYGGSVKPEDAASILAVSGVGGVLVGGASLSAESFLGIAKAGLSSAS</sequence>
<dbReference type="RefSeq" id="WP_023977379.1">
    <property type="nucleotide sequence ID" value="NZ_CBLX010000009.1"/>
</dbReference>
<organism evidence="10 11">
    <name type="scientific">Asaia bogorensis</name>
    <dbReference type="NCBI Taxonomy" id="91915"/>
    <lineage>
        <taxon>Bacteria</taxon>
        <taxon>Pseudomonadati</taxon>
        <taxon>Pseudomonadota</taxon>
        <taxon>Alphaproteobacteria</taxon>
        <taxon>Acetobacterales</taxon>
        <taxon>Acetobacteraceae</taxon>
        <taxon>Asaia</taxon>
    </lineage>
</organism>
<feature type="active site" description="Electrophile" evidence="8">
    <location>
        <position position="95"/>
    </location>
</feature>
<comment type="catalytic activity">
    <reaction evidence="1">
        <text>L-erythrulose 1-phosphate = D-erythrulose 4-phosphate</text>
        <dbReference type="Rhea" id="RHEA:49588"/>
        <dbReference type="ChEBI" id="CHEBI:58002"/>
        <dbReference type="ChEBI" id="CHEBI:90796"/>
        <dbReference type="EC" id="5.3.1.33"/>
    </reaction>
</comment>
<dbReference type="GO" id="GO:0019563">
    <property type="term" value="P:glycerol catabolic process"/>
    <property type="evidence" value="ECO:0007669"/>
    <property type="project" value="TreeGrafter"/>
</dbReference>
<evidence type="ECO:0000256" key="3">
    <source>
        <dbReference type="ARBA" id="ARBA00007422"/>
    </source>
</evidence>
<dbReference type="GO" id="GO:0006096">
    <property type="term" value="P:glycolytic process"/>
    <property type="evidence" value="ECO:0007669"/>
    <property type="project" value="UniProtKB-UniRule"/>
</dbReference>
<evidence type="ECO:0000256" key="1">
    <source>
        <dbReference type="ARBA" id="ARBA00000148"/>
    </source>
</evidence>
<dbReference type="UniPathway" id="UPA00109">
    <property type="reaction ID" value="UER00189"/>
</dbReference>
<dbReference type="eggNOG" id="COG0149">
    <property type="taxonomic scope" value="Bacteria"/>
</dbReference>
<evidence type="ECO:0000256" key="2">
    <source>
        <dbReference type="ARBA" id="ARBA00004939"/>
    </source>
</evidence>
<dbReference type="EC" id="5.3.1.1" evidence="8 9"/>
<comment type="pathway">
    <text evidence="8 9">Carbohydrate degradation; glycolysis; D-glyceraldehyde 3-phosphate from glycerone phosphate: step 1/1.</text>
</comment>
<comment type="pathway">
    <text evidence="8 9">Carbohydrate biosynthesis; gluconeogenesis.</text>
</comment>
<evidence type="ECO:0000256" key="8">
    <source>
        <dbReference type="HAMAP-Rule" id="MF_00147"/>
    </source>
</evidence>
<dbReference type="SUPFAM" id="SSF51351">
    <property type="entry name" value="Triosephosphate isomerase (TIM)"/>
    <property type="match status" value="1"/>
</dbReference>
<feature type="binding site" evidence="8">
    <location>
        <begin position="228"/>
        <end position="229"/>
    </location>
    <ligand>
        <name>substrate</name>
    </ligand>
</feature>
<comment type="function">
    <text evidence="8">Involved in the gluconeogenesis. Catalyzes stereospecifically the conversion of dihydroxyacetone phosphate (DHAP) to D-glyceraldehyde-3-phosphate (G3P).</text>
</comment>
<keyword evidence="6 8" id="KW-0324">Glycolysis</keyword>
<comment type="similarity">
    <text evidence="3 8 9">Belongs to the triosephosphate isomerase family.</text>
</comment>
<evidence type="ECO:0000256" key="7">
    <source>
        <dbReference type="ARBA" id="ARBA00023235"/>
    </source>
</evidence>
<feature type="binding site" evidence="8">
    <location>
        <position position="207"/>
    </location>
    <ligand>
        <name>substrate</name>
    </ligand>
</feature>
<name>A0A060QE66_9PROT</name>
<dbReference type="GO" id="GO:0004807">
    <property type="term" value="F:triose-phosphate isomerase activity"/>
    <property type="evidence" value="ECO:0007669"/>
    <property type="project" value="UniProtKB-UniRule"/>
</dbReference>
<dbReference type="GO" id="GO:0046166">
    <property type="term" value="P:glyceraldehyde-3-phosphate biosynthetic process"/>
    <property type="evidence" value="ECO:0007669"/>
    <property type="project" value="TreeGrafter"/>
</dbReference>
<dbReference type="Gene3D" id="3.20.20.70">
    <property type="entry name" value="Aldolase class I"/>
    <property type="match status" value="1"/>
</dbReference>
<dbReference type="InterPro" id="IPR022896">
    <property type="entry name" value="TrioseP_Isoase_bac/euk"/>
</dbReference>
<dbReference type="UniPathway" id="UPA00138"/>
<dbReference type="AlphaFoldDB" id="A0A060QE66"/>
<dbReference type="PANTHER" id="PTHR21139:SF42">
    <property type="entry name" value="TRIOSEPHOSPHATE ISOMERASE"/>
    <property type="match status" value="1"/>
</dbReference>
<protein>
    <recommendedName>
        <fullName evidence="8 9">Triosephosphate isomerase</fullName>
        <shortName evidence="8">TIM</shortName>
        <shortName evidence="8">TPI</shortName>
        <ecNumber evidence="8 9">5.3.1.1</ecNumber>
    </recommendedName>
    <alternativeName>
        <fullName evidence="8">Triose-phosphate isomerase</fullName>
    </alternativeName>
</protein>
<dbReference type="Pfam" id="PF00121">
    <property type="entry name" value="TIM"/>
    <property type="match status" value="1"/>
</dbReference>
<accession>A0A060QE66</accession>
<dbReference type="PANTHER" id="PTHR21139">
    <property type="entry name" value="TRIOSEPHOSPHATE ISOMERASE"/>
    <property type="match status" value="1"/>
</dbReference>
<comment type="pathway">
    <text evidence="2">Carbohydrate metabolism; erythritol degradation.</text>
</comment>
<reference evidence="10 11" key="1">
    <citation type="journal article" date="2014" name="Genome Biol. Evol.">
        <title>Acetic acid bacteria genomes reveal functional traits for adaptation to life in insect guts.</title>
        <authorList>
            <person name="Chouaia B."/>
            <person name="Gaiarsa S."/>
            <person name="Crotti E."/>
            <person name="Comandatore F."/>
            <person name="Degli Esposti M."/>
            <person name="Ricci I."/>
            <person name="Alma A."/>
            <person name="Favia G."/>
            <person name="Bandi C."/>
            <person name="Daffonchio D."/>
        </authorList>
    </citation>
    <scope>NUCLEOTIDE SEQUENCE [LARGE SCALE GENOMIC DNA]</scope>
    <source>
        <strain evidence="10 11">SF2.1</strain>
    </source>
</reference>
<dbReference type="InterPro" id="IPR035990">
    <property type="entry name" value="TIM_sf"/>
</dbReference>
<keyword evidence="4 8" id="KW-0312">Gluconeogenesis</keyword>
<dbReference type="PROSITE" id="PS51440">
    <property type="entry name" value="TIM_2"/>
    <property type="match status" value="1"/>
</dbReference>
<dbReference type="Proteomes" id="UP000027583">
    <property type="component" value="Unassembled WGS sequence"/>
</dbReference>
<comment type="subcellular location">
    <subcellularLocation>
        <location evidence="8 9">Cytoplasm</location>
    </subcellularLocation>
</comment>
<proteinExistence type="inferred from homology"/>
<dbReference type="NCBIfam" id="TIGR00419">
    <property type="entry name" value="tim"/>
    <property type="match status" value="1"/>
</dbReference>
<comment type="subunit">
    <text evidence="8 9">Homodimer.</text>
</comment>
<evidence type="ECO:0000256" key="9">
    <source>
        <dbReference type="RuleBase" id="RU363013"/>
    </source>
</evidence>
<keyword evidence="5 8" id="KW-0963">Cytoplasm</keyword>
<dbReference type="PROSITE" id="PS00171">
    <property type="entry name" value="TIM_1"/>
    <property type="match status" value="1"/>
</dbReference>
<evidence type="ECO:0000256" key="6">
    <source>
        <dbReference type="ARBA" id="ARBA00023152"/>
    </source>
</evidence>
<feature type="binding site" evidence="8">
    <location>
        <begin position="8"/>
        <end position="10"/>
    </location>
    <ligand>
        <name>substrate</name>
    </ligand>
</feature>
<comment type="catalytic activity">
    <reaction evidence="8 9">
        <text>D-glyceraldehyde 3-phosphate = dihydroxyacetone phosphate</text>
        <dbReference type="Rhea" id="RHEA:18585"/>
        <dbReference type="ChEBI" id="CHEBI:57642"/>
        <dbReference type="ChEBI" id="CHEBI:59776"/>
        <dbReference type="EC" id="5.3.1.1"/>
    </reaction>
</comment>
<dbReference type="EMBL" id="CBLX010000009">
    <property type="protein sequence ID" value="CDG39429.1"/>
    <property type="molecule type" value="Genomic_DNA"/>
</dbReference>
<dbReference type="UniPathway" id="UPA01066"/>
<dbReference type="InterPro" id="IPR020861">
    <property type="entry name" value="Triosephosphate_isomerase_AS"/>
</dbReference>
<dbReference type="HAMAP" id="MF_00147_B">
    <property type="entry name" value="TIM_B"/>
    <property type="match status" value="1"/>
</dbReference>
<feature type="binding site" evidence="8">
    <location>
        <position position="168"/>
    </location>
    <ligand>
        <name>substrate</name>
    </ligand>
</feature>
<dbReference type="CDD" id="cd00311">
    <property type="entry name" value="TIM"/>
    <property type="match status" value="1"/>
</dbReference>
<dbReference type="GO" id="GO:0006094">
    <property type="term" value="P:gluconeogenesis"/>
    <property type="evidence" value="ECO:0007669"/>
    <property type="project" value="UniProtKB-UniRule"/>
</dbReference>
<evidence type="ECO:0000313" key="11">
    <source>
        <dbReference type="Proteomes" id="UP000027583"/>
    </source>
</evidence>
<dbReference type="GO" id="GO:0005829">
    <property type="term" value="C:cytosol"/>
    <property type="evidence" value="ECO:0007669"/>
    <property type="project" value="TreeGrafter"/>
</dbReference>
<keyword evidence="7 8" id="KW-0413">Isomerase</keyword>
<feature type="active site" description="Proton acceptor" evidence="8">
    <location>
        <position position="162"/>
    </location>
</feature>
<gene>
    <name evidence="8" type="primary">tpiA</name>
    <name evidence="10" type="ORF">ASAP_1384</name>
</gene>
<evidence type="ECO:0000313" key="10">
    <source>
        <dbReference type="EMBL" id="CDG39429.1"/>
    </source>
</evidence>
<dbReference type="InterPro" id="IPR000652">
    <property type="entry name" value="Triosephosphate_isomerase"/>
</dbReference>
<reference evidence="10 11" key="2">
    <citation type="journal article" date="2014" name="PLoS ONE">
        <title>Evolution of mitochondria reconstructed from the energy metabolism of living bacteria.</title>
        <authorList>
            <person name="Degli Esposti M."/>
            <person name="Chouaia B."/>
            <person name="Comandatore F."/>
            <person name="Crotti E."/>
            <person name="Sassera D."/>
            <person name="Lievens P.M."/>
            <person name="Daffonchio D."/>
            <person name="Bandi C."/>
        </authorList>
    </citation>
    <scope>NUCLEOTIDE SEQUENCE [LARGE SCALE GENOMIC DNA]</scope>
    <source>
        <strain evidence="10 11">SF2.1</strain>
    </source>
</reference>